<accession>A0ABU6ZEE0</accession>
<dbReference type="PANTHER" id="PTHR33527:SF14">
    <property type="entry name" value="OS07G0274300 PROTEIN"/>
    <property type="match status" value="1"/>
</dbReference>
<dbReference type="EMBL" id="JASCZI010272118">
    <property type="protein sequence ID" value="MED6220328.1"/>
    <property type="molecule type" value="Genomic_DNA"/>
</dbReference>
<keyword evidence="2" id="KW-1185">Reference proteome</keyword>
<dbReference type="Proteomes" id="UP001341840">
    <property type="component" value="Unassembled WGS sequence"/>
</dbReference>
<dbReference type="PANTHER" id="PTHR33527">
    <property type="entry name" value="OS07G0274300 PROTEIN"/>
    <property type="match status" value="1"/>
</dbReference>
<comment type="caution">
    <text evidence="1">The sequence shown here is derived from an EMBL/GenBank/DDBJ whole genome shotgun (WGS) entry which is preliminary data.</text>
</comment>
<gene>
    <name evidence="1" type="ORF">PIB30_043860</name>
</gene>
<sequence length="157" mass="18538">MDEYQPTHYVAVENEFEHGIVKTLFNRITIKLRRDWFQSMHVIAMLIWLEKAIFHGSIKKFVALPHDKMDQLVDEALICLNVIENPITFPETIQEYGEDYVQKITMKDSLVIGQARYARVLFQNFETVERILNGGEKVELVIHGKIVRARRFKKFEK</sequence>
<protein>
    <submittedName>
        <fullName evidence="1">Uncharacterized protein</fullName>
    </submittedName>
</protein>
<evidence type="ECO:0000313" key="2">
    <source>
        <dbReference type="Proteomes" id="UP001341840"/>
    </source>
</evidence>
<evidence type="ECO:0000313" key="1">
    <source>
        <dbReference type="EMBL" id="MED6220328.1"/>
    </source>
</evidence>
<reference evidence="1 2" key="1">
    <citation type="journal article" date="2023" name="Plants (Basel)">
        <title>Bridging the Gap: Combining Genomics and Transcriptomics Approaches to Understand Stylosanthes scabra, an Orphan Legume from the Brazilian Caatinga.</title>
        <authorList>
            <person name="Ferreira-Neto J.R.C."/>
            <person name="da Silva M.D."/>
            <person name="Binneck E."/>
            <person name="de Melo N.F."/>
            <person name="da Silva R.H."/>
            <person name="de Melo A.L.T.M."/>
            <person name="Pandolfi V."/>
            <person name="Bustamante F.O."/>
            <person name="Brasileiro-Vidal A.C."/>
            <person name="Benko-Iseppon A.M."/>
        </authorList>
    </citation>
    <scope>NUCLEOTIDE SEQUENCE [LARGE SCALE GENOMIC DNA]</scope>
    <source>
        <tissue evidence="1">Leaves</tissue>
    </source>
</reference>
<proteinExistence type="predicted"/>
<organism evidence="1 2">
    <name type="scientific">Stylosanthes scabra</name>
    <dbReference type="NCBI Taxonomy" id="79078"/>
    <lineage>
        <taxon>Eukaryota</taxon>
        <taxon>Viridiplantae</taxon>
        <taxon>Streptophyta</taxon>
        <taxon>Embryophyta</taxon>
        <taxon>Tracheophyta</taxon>
        <taxon>Spermatophyta</taxon>
        <taxon>Magnoliopsida</taxon>
        <taxon>eudicotyledons</taxon>
        <taxon>Gunneridae</taxon>
        <taxon>Pentapetalae</taxon>
        <taxon>rosids</taxon>
        <taxon>fabids</taxon>
        <taxon>Fabales</taxon>
        <taxon>Fabaceae</taxon>
        <taxon>Papilionoideae</taxon>
        <taxon>50 kb inversion clade</taxon>
        <taxon>dalbergioids sensu lato</taxon>
        <taxon>Dalbergieae</taxon>
        <taxon>Pterocarpus clade</taxon>
        <taxon>Stylosanthes</taxon>
    </lineage>
</organism>
<name>A0ABU6ZEE0_9FABA</name>